<protein>
    <submittedName>
        <fullName evidence="1">Uncharacterized protein</fullName>
    </submittedName>
</protein>
<organism evidence="1">
    <name type="scientific">Anguilla anguilla</name>
    <name type="common">European freshwater eel</name>
    <name type="synonym">Muraena anguilla</name>
    <dbReference type="NCBI Taxonomy" id="7936"/>
    <lineage>
        <taxon>Eukaryota</taxon>
        <taxon>Metazoa</taxon>
        <taxon>Chordata</taxon>
        <taxon>Craniata</taxon>
        <taxon>Vertebrata</taxon>
        <taxon>Euteleostomi</taxon>
        <taxon>Actinopterygii</taxon>
        <taxon>Neopterygii</taxon>
        <taxon>Teleostei</taxon>
        <taxon>Anguilliformes</taxon>
        <taxon>Anguillidae</taxon>
        <taxon>Anguilla</taxon>
    </lineage>
</organism>
<evidence type="ECO:0000313" key="1">
    <source>
        <dbReference type="EMBL" id="JAH53508.1"/>
    </source>
</evidence>
<name>A0A0E9TL89_ANGAN</name>
<reference evidence="1" key="2">
    <citation type="journal article" date="2015" name="Fish Shellfish Immunol.">
        <title>Early steps in the European eel (Anguilla anguilla)-Vibrio vulnificus interaction in the gills: Role of the RtxA13 toxin.</title>
        <authorList>
            <person name="Callol A."/>
            <person name="Pajuelo D."/>
            <person name="Ebbesson L."/>
            <person name="Teles M."/>
            <person name="MacKenzie S."/>
            <person name="Amaro C."/>
        </authorList>
    </citation>
    <scope>NUCLEOTIDE SEQUENCE</scope>
</reference>
<dbReference type="EMBL" id="GBXM01055069">
    <property type="protein sequence ID" value="JAH53508.1"/>
    <property type="molecule type" value="Transcribed_RNA"/>
</dbReference>
<accession>A0A0E9TL89</accession>
<reference evidence="1" key="1">
    <citation type="submission" date="2014-11" db="EMBL/GenBank/DDBJ databases">
        <authorList>
            <person name="Amaro Gonzalez C."/>
        </authorList>
    </citation>
    <scope>NUCLEOTIDE SEQUENCE</scope>
</reference>
<dbReference type="AlphaFoldDB" id="A0A0E9TL89"/>
<sequence length="18" mass="1958">MKSQSCVQPVVGAVRKQL</sequence>
<proteinExistence type="predicted"/>